<dbReference type="InParanoid" id="Q2HH11"/>
<dbReference type="HOGENOM" id="CLU_476177_0_0_1"/>
<gene>
    <name evidence="2" type="ORF">CHGG_00493</name>
</gene>
<evidence type="ECO:0000256" key="1">
    <source>
        <dbReference type="SAM" id="MobiDB-lite"/>
    </source>
</evidence>
<dbReference type="EMBL" id="CH408029">
    <property type="protein sequence ID" value="EAQ92258.1"/>
    <property type="molecule type" value="Genomic_DNA"/>
</dbReference>
<dbReference type="eggNOG" id="ENOG502TBVC">
    <property type="taxonomic scope" value="Eukaryota"/>
</dbReference>
<sequence>MLGTYLGWGTWQDMNAVFLSGKVEQLHSAVLANYGRSRQQSAVLEEVQQAALGIVKRINEHRVKLCREQVESIRQFQKMMRQEARRRDYANLRPSWIEERVRNQWRDNLTPPDFARPAVRQPVFQLLPQAPARQAFEVENTLHAYCPVTILLPASGTGFEVLFGRPQEALVPVSAPAPETKTEDASMVEVEMVAAEMDNSDMDVDMADVPCEPLLCQGSPTHPAPPLLFNPVSAAFEDTAMEVEQGEDFGMTMPVTVPQPPFIHIHRPASPLPSIPPAAITAPAEVNAQVQPAGSGSRSSDSSLPPTNPRLFDAMVEQAVPTPEPEATLAPSQPQQQQVDFPVCTPTETSAPTPVTVSLPAPAPSHSFAPATATAAINFAPQAPGPRKSRRSAKPRTRPRRIQAQAPAAAPSNAPAPDPPQVPQLPALPAPATAPQSSSLARDEGDGNASTNSPEAEPTKELDDAMIPGEIVRSHCEDWIEACAAFMDISDLCANLSPQWIRTWKQSTLINLGQELPEDVDEAEIDQDGATSLVGRFFHFNLLRRMGGPVKAGENAVLRHLKEIAAKEGMDLGQVEV</sequence>
<dbReference type="RefSeq" id="XP_001219714.1">
    <property type="nucleotide sequence ID" value="XM_001219713.1"/>
</dbReference>
<evidence type="ECO:0000313" key="3">
    <source>
        <dbReference type="Proteomes" id="UP000001056"/>
    </source>
</evidence>
<keyword evidence="3" id="KW-1185">Reference proteome</keyword>
<reference evidence="3" key="1">
    <citation type="journal article" date="2015" name="Genome Announc.">
        <title>Draft genome sequence of the cellulolytic fungus Chaetomium globosum.</title>
        <authorList>
            <person name="Cuomo C.A."/>
            <person name="Untereiner W.A."/>
            <person name="Ma L.-J."/>
            <person name="Grabherr M."/>
            <person name="Birren B.W."/>
        </authorList>
    </citation>
    <scope>NUCLEOTIDE SEQUENCE [LARGE SCALE GENOMIC DNA]</scope>
    <source>
        <strain evidence="3">ATCC 6205 / CBS 148.51 / DSM 1962 / NBRC 6347 / NRRL 1970</strain>
    </source>
</reference>
<accession>Q2HH11</accession>
<protein>
    <submittedName>
        <fullName evidence="2">Uncharacterized protein</fullName>
    </submittedName>
</protein>
<feature type="compositionally biased region" description="Pro residues" evidence="1">
    <location>
        <begin position="414"/>
        <end position="429"/>
    </location>
</feature>
<dbReference type="GeneID" id="4387852"/>
<dbReference type="Proteomes" id="UP000001056">
    <property type="component" value="Unassembled WGS sequence"/>
</dbReference>
<name>Q2HH11_CHAGB</name>
<dbReference type="OrthoDB" id="4588404at2759"/>
<evidence type="ECO:0000313" key="2">
    <source>
        <dbReference type="EMBL" id="EAQ92258.1"/>
    </source>
</evidence>
<feature type="compositionally biased region" description="Low complexity" evidence="1">
    <location>
        <begin position="377"/>
        <end position="386"/>
    </location>
</feature>
<proteinExistence type="predicted"/>
<organism evidence="2 3">
    <name type="scientific">Chaetomium globosum (strain ATCC 6205 / CBS 148.51 / DSM 1962 / NBRC 6347 / NRRL 1970)</name>
    <name type="common">Soil fungus</name>
    <dbReference type="NCBI Taxonomy" id="306901"/>
    <lineage>
        <taxon>Eukaryota</taxon>
        <taxon>Fungi</taxon>
        <taxon>Dikarya</taxon>
        <taxon>Ascomycota</taxon>
        <taxon>Pezizomycotina</taxon>
        <taxon>Sordariomycetes</taxon>
        <taxon>Sordariomycetidae</taxon>
        <taxon>Sordariales</taxon>
        <taxon>Chaetomiaceae</taxon>
        <taxon>Chaetomium</taxon>
    </lineage>
</organism>
<feature type="compositionally biased region" description="Polar residues" evidence="1">
    <location>
        <begin position="346"/>
        <end position="356"/>
    </location>
</feature>
<dbReference type="VEuPathDB" id="FungiDB:CHGG_00493"/>
<feature type="region of interest" description="Disordered" evidence="1">
    <location>
        <begin position="377"/>
        <end position="465"/>
    </location>
</feature>
<dbReference type="AlphaFoldDB" id="Q2HH11"/>
<feature type="compositionally biased region" description="Low complexity" evidence="1">
    <location>
        <begin position="430"/>
        <end position="440"/>
    </location>
</feature>
<feature type="compositionally biased region" description="Basic residues" evidence="1">
    <location>
        <begin position="387"/>
        <end position="401"/>
    </location>
</feature>
<feature type="region of interest" description="Disordered" evidence="1">
    <location>
        <begin position="287"/>
        <end position="309"/>
    </location>
</feature>
<feature type="compositionally biased region" description="Low complexity" evidence="1">
    <location>
        <begin position="294"/>
        <end position="303"/>
    </location>
</feature>
<feature type="region of interest" description="Disordered" evidence="1">
    <location>
        <begin position="343"/>
        <end position="362"/>
    </location>
</feature>
<feature type="compositionally biased region" description="Low complexity" evidence="1">
    <location>
        <begin position="403"/>
        <end position="413"/>
    </location>
</feature>